<evidence type="ECO:0000313" key="1">
    <source>
        <dbReference type="EMBL" id="CDP98007.1"/>
    </source>
</evidence>
<reference evidence="1" key="2">
    <citation type="submission" date="2012-12" db="EMBL/GenBank/DDBJ databases">
        <authorList>
            <consortium name="WormBase Consortium"/>
            <person name="Ghedin E."/>
            <person name="Paulini M."/>
        </authorList>
    </citation>
    <scope>NUCLEOTIDE SEQUENCE</scope>
    <source>
        <strain evidence="1">FR3</strain>
    </source>
</reference>
<reference evidence="1" key="1">
    <citation type="journal article" date="2007" name="Science">
        <title>Draft genome of the filarial nematode parasite Brugia malayi.</title>
        <authorList>
            <person name="Ghedin E."/>
            <person name="Wang S."/>
            <person name="Spiro D."/>
            <person name="Caler E."/>
            <person name="Zhao Q."/>
            <person name="Crabtree J."/>
            <person name="Allen J.E."/>
            <person name="Delcher A.L."/>
            <person name="Guiliano D.B."/>
            <person name="Miranda-Saavedra D."/>
            <person name="Angiuoli S.V."/>
            <person name="Creasy T."/>
            <person name="Amedeo P."/>
            <person name="Haas B."/>
            <person name="El-Sayed N.M."/>
            <person name="Wortman J.R."/>
            <person name="Feldblyum T."/>
            <person name="Tallon L."/>
            <person name="Schatz M."/>
            <person name="Shumway M."/>
            <person name="Koo H."/>
            <person name="Salzberg S.L."/>
            <person name="Schobel S."/>
            <person name="Pertea M."/>
            <person name="Pop M."/>
            <person name="White O."/>
            <person name="Barton G.J."/>
            <person name="Carlow C.K."/>
            <person name="Crawford M.J."/>
            <person name="Daub J."/>
            <person name="Dimmic M.W."/>
            <person name="Estes C.F."/>
            <person name="Foster J.M."/>
            <person name="Ganatra M."/>
            <person name="Gregory W.F."/>
            <person name="Johnson N.M."/>
            <person name="Jin J."/>
            <person name="Komuniecki R."/>
            <person name="Korf I."/>
            <person name="Kumar S."/>
            <person name="Laney S."/>
            <person name="Li B.W."/>
            <person name="Li W."/>
            <person name="Lindblom T.H."/>
            <person name="Lustigman S."/>
            <person name="Ma D."/>
            <person name="Maina C.V."/>
            <person name="Martin D.M."/>
            <person name="McCarter J.P."/>
            <person name="McReynolds L."/>
            <person name="Mitreva M."/>
            <person name="Nutman T.B."/>
            <person name="Parkinson J."/>
            <person name="Peregrin-Alvarez J.M."/>
            <person name="Poole C."/>
            <person name="Ren Q."/>
            <person name="Saunders L."/>
            <person name="Sluder A.E."/>
            <person name="Smith K."/>
            <person name="Stanke M."/>
            <person name="Unnasch T.R."/>
            <person name="Ware J."/>
            <person name="Wei A.D."/>
            <person name="Weil G."/>
            <person name="Williams D.J."/>
            <person name="Zhang Y."/>
            <person name="Williams S.A."/>
            <person name="Fraser-Liggett C."/>
            <person name="Slatko B."/>
            <person name="Blaxter M.L."/>
            <person name="Scott A.L."/>
        </authorList>
    </citation>
    <scope>NUCLEOTIDE SEQUENCE</scope>
    <source>
        <strain evidence="1">FR3</strain>
    </source>
</reference>
<dbReference type="AlphaFoldDB" id="A0A1I9G3K6"/>
<dbReference type="EMBL" id="LN856992">
    <property type="protein sequence ID" value="CDP98007.1"/>
    <property type="molecule type" value="Genomic_DNA"/>
</dbReference>
<gene>
    <name evidence="1" type="primary">Bm13136</name>
    <name evidence="1" type="ORF">BM_Bm13136</name>
</gene>
<protein>
    <submittedName>
        <fullName evidence="1">Bm13136</fullName>
    </submittedName>
</protein>
<name>A0A1I9G3K6_BRUMA</name>
<proteinExistence type="predicted"/>
<accession>A0A1I9G3K6</accession>
<organism evidence="1">
    <name type="scientific">Brugia malayi</name>
    <name type="common">Filarial nematode worm</name>
    <dbReference type="NCBI Taxonomy" id="6279"/>
    <lineage>
        <taxon>Eukaryota</taxon>
        <taxon>Metazoa</taxon>
        <taxon>Ecdysozoa</taxon>
        <taxon>Nematoda</taxon>
        <taxon>Chromadorea</taxon>
        <taxon>Rhabditida</taxon>
        <taxon>Spirurina</taxon>
        <taxon>Spiruromorpha</taxon>
        <taxon>Filarioidea</taxon>
        <taxon>Onchocercidae</taxon>
        <taxon>Brugia</taxon>
    </lineage>
</organism>
<sequence>MRTVRVLRWTPFYNFARNTKLSYFLRSWTWNGITKDHGN</sequence>